<dbReference type="Proteomes" id="UP000194841">
    <property type="component" value="Unassembled WGS sequence"/>
</dbReference>
<protein>
    <submittedName>
        <fullName evidence="2">Uncharacterized protein</fullName>
    </submittedName>
</protein>
<keyword evidence="3" id="KW-1185">Reference proteome</keyword>
<dbReference type="OrthoDB" id="9989596at2"/>
<accession>A0A244CPH5</accession>
<keyword evidence="1" id="KW-0472">Membrane</keyword>
<keyword evidence="1" id="KW-1133">Transmembrane helix</keyword>
<dbReference type="RefSeq" id="WP_086744579.1">
    <property type="nucleotide sequence ID" value="NZ_MWPV01000004.1"/>
</dbReference>
<keyword evidence="1" id="KW-0812">Transmembrane</keyword>
<proteinExistence type="predicted"/>
<evidence type="ECO:0000313" key="2">
    <source>
        <dbReference type="EMBL" id="OUL57119.1"/>
    </source>
</evidence>
<organism evidence="2 3">
    <name type="scientific">Pseudoalteromonas ulvae</name>
    <dbReference type="NCBI Taxonomy" id="107327"/>
    <lineage>
        <taxon>Bacteria</taxon>
        <taxon>Pseudomonadati</taxon>
        <taxon>Pseudomonadota</taxon>
        <taxon>Gammaproteobacteria</taxon>
        <taxon>Alteromonadales</taxon>
        <taxon>Pseudoalteromonadaceae</taxon>
        <taxon>Pseudoalteromonas</taxon>
    </lineage>
</organism>
<sequence>MKLLFIIGCLALFLLFSGPEVVFNDYAWTWHFDNHFLHGHFFESMWGAIAIIGVIFAVIALGVFFTVGIIGIVCASLFVVGLALLISGVALFWPFILFGAVIWLLIAEKKPQSA</sequence>
<gene>
    <name evidence="2" type="ORF">B1199_13150</name>
</gene>
<feature type="transmembrane region" description="Helical" evidence="1">
    <location>
        <begin position="48"/>
        <end position="70"/>
    </location>
</feature>
<evidence type="ECO:0000256" key="1">
    <source>
        <dbReference type="SAM" id="Phobius"/>
    </source>
</evidence>
<comment type="caution">
    <text evidence="2">The sequence shown here is derived from an EMBL/GenBank/DDBJ whole genome shotgun (WGS) entry which is preliminary data.</text>
</comment>
<dbReference type="EMBL" id="MWPV01000004">
    <property type="protein sequence ID" value="OUL57119.1"/>
    <property type="molecule type" value="Genomic_DNA"/>
</dbReference>
<dbReference type="AlphaFoldDB" id="A0A244CPH5"/>
<reference evidence="2 3" key="1">
    <citation type="submission" date="2017-02" db="EMBL/GenBank/DDBJ databases">
        <title>Pseudoalteromonas ulvae TC14 Genome.</title>
        <authorList>
            <person name="Molmeret M."/>
        </authorList>
    </citation>
    <scope>NUCLEOTIDE SEQUENCE [LARGE SCALE GENOMIC DNA]</scope>
    <source>
        <strain evidence="2">TC14</strain>
    </source>
</reference>
<evidence type="ECO:0000313" key="3">
    <source>
        <dbReference type="Proteomes" id="UP000194841"/>
    </source>
</evidence>
<name>A0A244CPH5_PSEDV</name>
<feature type="transmembrane region" description="Helical" evidence="1">
    <location>
        <begin position="77"/>
        <end position="106"/>
    </location>
</feature>